<keyword evidence="5 8" id="KW-1133">Transmembrane helix</keyword>
<dbReference type="Pfam" id="PF19040">
    <property type="entry name" value="SGNH"/>
    <property type="match status" value="1"/>
</dbReference>
<dbReference type="Gene3D" id="3.40.50.1110">
    <property type="entry name" value="SGNH hydrolase"/>
    <property type="match status" value="1"/>
</dbReference>
<dbReference type="PANTHER" id="PTHR23028:SF53">
    <property type="entry name" value="ACYL_TRANSF_3 DOMAIN-CONTAINING PROTEIN"/>
    <property type="match status" value="1"/>
</dbReference>
<feature type="transmembrane region" description="Helical" evidence="8">
    <location>
        <begin position="53"/>
        <end position="72"/>
    </location>
</feature>
<dbReference type="KEGG" id="mmuc:C1S78_001225"/>
<dbReference type="Proteomes" id="UP000309231">
    <property type="component" value="Chromosome"/>
</dbReference>
<feature type="domain" description="SGNH" evidence="10">
    <location>
        <begin position="483"/>
        <end position="713"/>
    </location>
</feature>
<dbReference type="InterPro" id="IPR036514">
    <property type="entry name" value="SGNH_hydro_sf"/>
</dbReference>
<dbReference type="InterPro" id="IPR002656">
    <property type="entry name" value="Acyl_transf_3_dom"/>
</dbReference>
<keyword evidence="2" id="KW-1003">Cell membrane</keyword>
<dbReference type="SUPFAM" id="SSF52266">
    <property type="entry name" value="SGNH hydrolase"/>
    <property type="match status" value="1"/>
</dbReference>
<dbReference type="GO" id="GO:0005886">
    <property type="term" value="C:plasma membrane"/>
    <property type="evidence" value="ECO:0007669"/>
    <property type="project" value="UniProtKB-SubCell"/>
</dbReference>
<evidence type="ECO:0000256" key="4">
    <source>
        <dbReference type="ARBA" id="ARBA00022692"/>
    </source>
</evidence>
<evidence type="ECO:0000256" key="2">
    <source>
        <dbReference type="ARBA" id="ARBA00022475"/>
    </source>
</evidence>
<feature type="transmembrane region" description="Helical" evidence="8">
    <location>
        <begin position="164"/>
        <end position="181"/>
    </location>
</feature>
<dbReference type="GO" id="GO:0009103">
    <property type="term" value="P:lipopolysaccharide biosynthetic process"/>
    <property type="evidence" value="ECO:0007669"/>
    <property type="project" value="TreeGrafter"/>
</dbReference>
<feature type="transmembrane region" description="Helical" evidence="8">
    <location>
        <begin position="277"/>
        <end position="297"/>
    </location>
</feature>
<dbReference type="EMBL" id="CP062008">
    <property type="protein sequence ID" value="QPG69693.1"/>
    <property type="molecule type" value="Genomic_DNA"/>
</dbReference>
<evidence type="ECO:0000313" key="13">
    <source>
        <dbReference type="Proteomes" id="UP000309231"/>
    </source>
</evidence>
<reference evidence="12" key="1">
    <citation type="submission" date="2018-01" db="EMBL/GenBank/DDBJ databases">
        <title>Comparative genomics of Mycobacterium mucogenicum and Mycobacterium neoaurum clade members emphasizing tRNA and non-coding RNA.</title>
        <authorList>
            <person name="Behra P.R.K."/>
            <person name="Pettersson B.M.F."/>
            <person name="Das S."/>
            <person name="Dasgupta S."/>
            <person name="Kirsebom L.A."/>
        </authorList>
    </citation>
    <scope>NUCLEOTIDE SEQUENCE</scope>
    <source>
        <strain evidence="12">DSM 44124</strain>
    </source>
</reference>
<reference evidence="11 13" key="2">
    <citation type="journal article" date="2019" name="BMC Evol. Biol.">
        <title>Comparative genomics of Mycobacterium mucogenicum and Mycobacterium neoaurum clade members emphasizing tRNA and non-coding RNA.</title>
        <authorList>
            <person name="Behra P.R.K."/>
            <person name="Pettersson B.M.F."/>
            <person name="Das S."/>
            <person name="Dasgupta S."/>
            <person name="Kirsebom L.A."/>
        </authorList>
    </citation>
    <scope>NUCLEOTIDE SEQUENCE [LARGE SCALE GENOMIC DNA]</scope>
    <source>
        <strain evidence="11 13">DSM 44124</strain>
    </source>
</reference>
<reference evidence="11 13" key="3">
    <citation type="journal article" date="2019" name="Sci. Rep.">
        <title>Insight into the biology of Mycobacterium mucogenicum and Mycobacterium neoaurum clade members.</title>
        <authorList>
            <person name="Behra P.R.K."/>
            <person name="Pettersson B.M.F."/>
            <person name="Ramesh M."/>
            <person name="Dasgupta S."/>
            <person name="Kirsebom L.A."/>
        </authorList>
    </citation>
    <scope>NUCLEOTIDE SEQUENCE [LARGE SCALE GENOMIC DNA]</scope>
    <source>
        <strain evidence="11 13">DSM 44124</strain>
    </source>
</reference>
<dbReference type="GO" id="GO:0016747">
    <property type="term" value="F:acyltransferase activity, transferring groups other than amino-acyl groups"/>
    <property type="evidence" value="ECO:0007669"/>
    <property type="project" value="InterPro"/>
</dbReference>
<keyword evidence="3 12" id="KW-0808">Transferase</keyword>
<feature type="transmembrane region" description="Helical" evidence="8">
    <location>
        <begin position="254"/>
        <end position="271"/>
    </location>
</feature>
<sequence length="723" mass="79974">MASLLKRYKRYSRRRYRAAASSHQRLDLQGLRMFAMVTIFITHLVGWPRGGFVTLDVFFVISGFLITGNLLRMAEVNGTVPFRKFYWNRVRRIVPAATVVLILIYVAATLMFKPFRAHEVGVDAVFAFIFMANWRFAMEGTDYFNADTSVSPLQHYWSLSVEEQFYFVWPALIFVISLLVLRRSWSHHRRMQIAGTVMGLVIALSLTWAMYESAVWPARAYFSTFSRVWELGVGALLATSVGLLARIPTPVKPVLSWAGLAIIVASIALITDPSMGFPAPWAVLPVTGSALVIAAGVGGEPAYQPFLRNPISTYLGDISYSLYLVHWPVIILLADLMDTTVTYYATATALTLGLAIASYHFIENPLRRIDYAKLRRARRALQRGRIKMQRSTQLAAVAATILLVVALAGYTQRPDAYRQAVTPGDISVAAAHEIPSGAGVLPLASELRAALLGALKSTEWPQFDPSVEAAVEDPIAPPEVDRCGHENPLGSDACTWGSPTARTKIVVIGDSVAMGYLGPLRSMALNSNEGLQVHSEAQYSCHFIDQRVADKDTSLEDACENKRSLAVEYINNAHPDIVIVSHFYWIRKLAGSGRTLQPREWIDSLEKFINKFKSNTSKIVLMAPPPDGVSISECYGKKSNLPVDCVSNVSRVWRAMAEAEQQLAQSLGGQWVDSLPWFCYDARKCPSFVGTTLTKRDTVHMTLAYGEKITPVIQEALAASGVL</sequence>
<evidence type="ECO:0000256" key="1">
    <source>
        <dbReference type="ARBA" id="ARBA00004651"/>
    </source>
</evidence>
<evidence type="ECO:0000256" key="3">
    <source>
        <dbReference type="ARBA" id="ARBA00022679"/>
    </source>
</evidence>
<feature type="transmembrane region" description="Helical" evidence="8">
    <location>
        <begin position="93"/>
        <end position="112"/>
    </location>
</feature>
<accession>A0A8H2J952</accession>
<feature type="transmembrane region" description="Helical" evidence="8">
    <location>
        <begin position="193"/>
        <end position="211"/>
    </location>
</feature>
<feature type="domain" description="Acyltransferase 3" evidence="9">
    <location>
        <begin position="27"/>
        <end position="359"/>
    </location>
</feature>
<dbReference type="AlphaFoldDB" id="A0A8H2J952"/>
<feature type="transmembrane region" description="Helical" evidence="8">
    <location>
        <begin position="30"/>
        <end position="47"/>
    </location>
</feature>
<evidence type="ECO:0000259" key="10">
    <source>
        <dbReference type="Pfam" id="PF19040"/>
    </source>
</evidence>
<keyword evidence="7 12" id="KW-0012">Acyltransferase</keyword>
<comment type="subcellular location">
    <subcellularLocation>
        <location evidence="1">Cell membrane</location>
        <topology evidence="1">Multi-pass membrane protein</topology>
    </subcellularLocation>
</comment>
<dbReference type="PANTHER" id="PTHR23028">
    <property type="entry name" value="ACETYLTRANSFERASE"/>
    <property type="match status" value="1"/>
</dbReference>
<evidence type="ECO:0000256" key="7">
    <source>
        <dbReference type="ARBA" id="ARBA00023315"/>
    </source>
</evidence>
<evidence type="ECO:0000256" key="6">
    <source>
        <dbReference type="ARBA" id="ARBA00023136"/>
    </source>
</evidence>
<protein>
    <submittedName>
        <fullName evidence="12">Acyltransferase</fullName>
    </submittedName>
</protein>
<evidence type="ECO:0000256" key="8">
    <source>
        <dbReference type="SAM" id="Phobius"/>
    </source>
</evidence>
<dbReference type="InterPro" id="IPR043968">
    <property type="entry name" value="SGNH"/>
</dbReference>
<feature type="transmembrane region" description="Helical" evidence="8">
    <location>
        <begin position="231"/>
        <end position="247"/>
    </location>
</feature>
<keyword evidence="4 8" id="KW-0812">Transmembrane</keyword>
<feature type="transmembrane region" description="Helical" evidence="8">
    <location>
        <begin position="343"/>
        <end position="362"/>
    </location>
</feature>
<dbReference type="InterPro" id="IPR050879">
    <property type="entry name" value="Acyltransferase_3"/>
</dbReference>
<feature type="transmembrane region" description="Helical" evidence="8">
    <location>
        <begin position="392"/>
        <end position="410"/>
    </location>
</feature>
<evidence type="ECO:0000313" key="12">
    <source>
        <dbReference type="EMBL" id="TLH51155.1"/>
    </source>
</evidence>
<organism evidence="12">
    <name type="scientific">Mycolicibacterium mucogenicum DSM 44124</name>
    <dbReference type="NCBI Taxonomy" id="1226753"/>
    <lineage>
        <taxon>Bacteria</taxon>
        <taxon>Bacillati</taxon>
        <taxon>Actinomycetota</taxon>
        <taxon>Actinomycetes</taxon>
        <taxon>Mycobacteriales</taxon>
        <taxon>Mycobacteriaceae</taxon>
        <taxon>Mycolicibacterium</taxon>
    </lineage>
</organism>
<keyword evidence="6 8" id="KW-0472">Membrane</keyword>
<evidence type="ECO:0000256" key="5">
    <source>
        <dbReference type="ARBA" id="ARBA00022989"/>
    </source>
</evidence>
<feature type="transmembrane region" description="Helical" evidence="8">
    <location>
        <begin position="318"/>
        <end position="337"/>
    </location>
</feature>
<proteinExistence type="predicted"/>
<gene>
    <name evidence="11" type="ORF">C1S78_001225</name>
    <name evidence="12" type="ORF">C1S78_01235</name>
</gene>
<dbReference type="Pfam" id="PF01757">
    <property type="entry name" value="Acyl_transf_3"/>
    <property type="match status" value="1"/>
</dbReference>
<evidence type="ECO:0000259" key="9">
    <source>
        <dbReference type="Pfam" id="PF01757"/>
    </source>
</evidence>
<dbReference type="RefSeq" id="WP_082371122.1">
    <property type="nucleotide sequence ID" value="NZ_ANBS01000071.1"/>
</dbReference>
<evidence type="ECO:0000313" key="11">
    <source>
        <dbReference type="EMBL" id="QPG69693.1"/>
    </source>
</evidence>
<dbReference type="EMBL" id="POTL01000001">
    <property type="protein sequence ID" value="TLH51155.1"/>
    <property type="molecule type" value="Genomic_DNA"/>
</dbReference>
<name>A0A8H2J952_MYCMU</name>
<keyword evidence="13" id="KW-1185">Reference proteome</keyword>